<reference evidence="2 3" key="2">
    <citation type="submission" date="2019-04" db="EMBL/GenBank/DDBJ databases">
        <title>The genome sequence of big-headed turtle.</title>
        <authorList>
            <person name="Gong S."/>
        </authorList>
    </citation>
    <scope>NUCLEOTIDE SEQUENCE [LARGE SCALE GENOMIC DNA]</scope>
    <source>
        <strain evidence="2">DO16091913</strain>
        <tissue evidence="2">Muscle</tissue>
    </source>
</reference>
<dbReference type="EMBL" id="QXTE01005344">
    <property type="protein sequence ID" value="TFJ95528.1"/>
    <property type="molecule type" value="Genomic_DNA"/>
</dbReference>
<dbReference type="Proteomes" id="UP000297703">
    <property type="component" value="Unassembled WGS sequence"/>
</dbReference>
<name>A0A4D9DET7_9SAUR</name>
<dbReference type="AlphaFoldDB" id="A0A4D9DET7"/>
<proteinExistence type="predicted"/>
<feature type="region of interest" description="Disordered" evidence="1">
    <location>
        <begin position="82"/>
        <end position="102"/>
    </location>
</feature>
<evidence type="ECO:0000313" key="2">
    <source>
        <dbReference type="EMBL" id="TFJ95528.1"/>
    </source>
</evidence>
<comment type="caution">
    <text evidence="2">The sequence shown here is derived from an EMBL/GenBank/DDBJ whole genome shotgun (WGS) entry which is preliminary data.</text>
</comment>
<evidence type="ECO:0000313" key="3">
    <source>
        <dbReference type="Proteomes" id="UP000297703"/>
    </source>
</evidence>
<feature type="compositionally biased region" description="Low complexity" evidence="1">
    <location>
        <begin position="1"/>
        <end position="43"/>
    </location>
</feature>
<evidence type="ECO:0000256" key="1">
    <source>
        <dbReference type="SAM" id="MobiDB-lite"/>
    </source>
</evidence>
<accession>A0A4D9DET7</accession>
<sequence>MCLAAERAPAAGARWPLAHGSAEGGNAAAAAAPALGEGAAQGERLPGGSRCGTPAGKPGPALLQCLGGSGLPGAGGGSVIACSQRRRAGTDPSPPPLPASGTCVPLGGLNKTIIRMV</sequence>
<protein>
    <submittedName>
        <fullName evidence="2">Zinc finger protein 64-like protein, isoforms 3 and 4-like</fullName>
    </submittedName>
</protein>
<organism evidence="2 3">
    <name type="scientific">Platysternon megacephalum</name>
    <name type="common">big-headed turtle</name>
    <dbReference type="NCBI Taxonomy" id="55544"/>
    <lineage>
        <taxon>Eukaryota</taxon>
        <taxon>Metazoa</taxon>
        <taxon>Chordata</taxon>
        <taxon>Craniata</taxon>
        <taxon>Vertebrata</taxon>
        <taxon>Euteleostomi</taxon>
        <taxon>Archelosauria</taxon>
        <taxon>Testudinata</taxon>
        <taxon>Testudines</taxon>
        <taxon>Cryptodira</taxon>
        <taxon>Durocryptodira</taxon>
        <taxon>Testudinoidea</taxon>
        <taxon>Platysternidae</taxon>
        <taxon>Platysternon</taxon>
    </lineage>
</organism>
<reference evidence="2 3" key="1">
    <citation type="submission" date="2019-04" db="EMBL/GenBank/DDBJ databases">
        <title>Draft genome of the big-headed turtle Platysternon megacephalum.</title>
        <authorList>
            <person name="Gong S."/>
        </authorList>
    </citation>
    <scope>NUCLEOTIDE SEQUENCE [LARGE SCALE GENOMIC DNA]</scope>
    <source>
        <strain evidence="2">DO16091913</strain>
        <tissue evidence="2">Muscle</tissue>
    </source>
</reference>
<gene>
    <name evidence="2" type="ORF">DR999_PMT22885</name>
</gene>
<feature type="region of interest" description="Disordered" evidence="1">
    <location>
        <begin position="1"/>
        <end position="55"/>
    </location>
</feature>
<keyword evidence="3" id="KW-1185">Reference proteome</keyword>